<feature type="compositionally biased region" description="Low complexity" evidence="1">
    <location>
        <begin position="10"/>
        <end position="19"/>
    </location>
</feature>
<evidence type="ECO:0000256" key="1">
    <source>
        <dbReference type="SAM" id="MobiDB-lite"/>
    </source>
</evidence>
<protein>
    <submittedName>
        <fullName evidence="2">Uncharacterized protein</fullName>
    </submittedName>
</protein>
<evidence type="ECO:0000313" key="2">
    <source>
        <dbReference type="EMBL" id="KZV20593.1"/>
    </source>
</evidence>
<gene>
    <name evidence="2" type="ORF">F511_31808</name>
</gene>
<organism evidence="2 3">
    <name type="scientific">Dorcoceras hygrometricum</name>
    <dbReference type="NCBI Taxonomy" id="472368"/>
    <lineage>
        <taxon>Eukaryota</taxon>
        <taxon>Viridiplantae</taxon>
        <taxon>Streptophyta</taxon>
        <taxon>Embryophyta</taxon>
        <taxon>Tracheophyta</taxon>
        <taxon>Spermatophyta</taxon>
        <taxon>Magnoliopsida</taxon>
        <taxon>eudicotyledons</taxon>
        <taxon>Gunneridae</taxon>
        <taxon>Pentapetalae</taxon>
        <taxon>asterids</taxon>
        <taxon>lamiids</taxon>
        <taxon>Lamiales</taxon>
        <taxon>Gesneriaceae</taxon>
        <taxon>Didymocarpoideae</taxon>
        <taxon>Trichosporeae</taxon>
        <taxon>Loxocarpinae</taxon>
        <taxon>Dorcoceras</taxon>
    </lineage>
</organism>
<proteinExistence type="predicted"/>
<dbReference type="Proteomes" id="UP000250235">
    <property type="component" value="Unassembled WGS sequence"/>
</dbReference>
<dbReference type="EMBL" id="KV015604">
    <property type="protein sequence ID" value="KZV20593.1"/>
    <property type="molecule type" value="Genomic_DNA"/>
</dbReference>
<reference evidence="2 3" key="1">
    <citation type="journal article" date="2015" name="Proc. Natl. Acad. Sci. U.S.A.">
        <title>The resurrection genome of Boea hygrometrica: A blueprint for survival of dehydration.</title>
        <authorList>
            <person name="Xiao L."/>
            <person name="Yang G."/>
            <person name="Zhang L."/>
            <person name="Yang X."/>
            <person name="Zhao S."/>
            <person name="Ji Z."/>
            <person name="Zhou Q."/>
            <person name="Hu M."/>
            <person name="Wang Y."/>
            <person name="Chen M."/>
            <person name="Xu Y."/>
            <person name="Jin H."/>
            <person name="Xiao X."/>
            <person name="Hu G."/>
            <person name="Bao F."/>
            <person name="Hu Y."/>
            <person name="Wan P."/>
            <person name="Li L."/>
            <person name="Deng X."/>
            <person name="Kuang T."/>
            <person name="Xiang C."/>
            <person name="Zhu J.K."/>
            <person name="Oliver M.J."/>
            <person name="He Y."/>
        </authorList>
    </citation>
    <scope>NUCLEOTIDE SEQUENCE [LARGE SCALE GENOMIC DNA]</scope>
    <source>
        <strain evidence="3">cv. XS01</strain>
    </source>
</reference>
<feature type="region of interest" description="Disordered" evidence="1">
    <location>
        <begin position="1"/>
        <end position="33"/>
    </location>
</feature>
<name>A0A2Z7AFU8_9LAMI</name>
<keyword evidence="3" id="KW-1185">Reference proteome</keyword>
<accession>A0A2Z7AFU8</accession>
<dbReference type="AlphaFoldDB" id="A0A2Z7AFU8"/>
<evidence type="ECO:0000313" key="3">
    <source>
        <dbReference type="Proteomes" id="UP000250235"/>
    </source>
</evidence>
<sequence length="143" mass="15709">MPRQTRRTTTRTLRVQQPPASGRCATIAPSHGSKPRATLRIVAPLQAHGRATNCAQPIARNQRPAMAHSTEQQQLTAVNHRAILRDAAAGRRRSMRNNLRNASPSFSRHARPARMVVAHACARSGREGAAACRGGRWSYSKNF</sequence>